<gene>
    <name evidence="3" type="ORF">LtaPh_3127900</name>
</gene>
<dbReference type="OrthoDB" id="265606at2759"/>
<comment type="caution">
    <text evidence="3">The sequence shown here is derived from an EMBL/GenBank/DDBJ whole genome shotgun (WGS) entry which is preliminary data.</text>
</comment>
<evidence type="ECO:0000313" key="4">
    <source>
        <dbReference type="Proteomes" id="UP000419144"/>
    </source>
</evidence>
<sequence>MSHASATEMLSSTVFLFVVPVSVVLAVSGGITLILCLTARRERRVTSGERLEYAPLSSQEAVRANDREHRTPVPALIPLETSARDDSAVLGNVLINDVNALRDYEDELVRVDIPNSIPGNPRGVRTPSNGSDDQWGSIPREGVTRSPYRRAPVSTESPSDPETSQHTEVPAYPEDLESGGYVIVECDEPQAPSGTEEEITGGAASNYQMPSLTEAKSVRRHVFYRHRTSRDVYGEAQYYNSPF</sequence>
<reference evidence="3" key="1">
    <citation type="submission" date="2019-11" db="EMBL/GenBank/DDBJ databases">
        <title>Leishmania tarentolae CDS.</title>
        <authorList>
            <person name="Goto Y."/>
            <person name="Yamagishi J."/>
        </authorList>
    </citation>
    <scope>NUCLEOTIDE SEQUENCE [LARGE SCALE GENOMIC DNA]</scope>
    <source>
        <strain evidence="3">Parrot Tar II</strain>
    </source>
</reference>
<dbReference type="AlphaFoldDB" id="A0A640KPQ2"/>
<dbReference type="VEuPathDB" id="TriTrypDB:LtaPh_3127900"/>
<dbReference type="EMBL" id="BLBS01000047">
    <property type="protein sequence ID" value="GET91241.1"/>
    <property type="molecule type" value="Genomic_DNA"/>
</dbReference>
<evidence type="ECO:0000313" key="3">
    <source>
        <dbReference type="EMBL" id="GET91241.1"/>
    </source>
</evidence>
<keyword evidence="2" id="KW-0472">Membrane</keyword>
<keyword evidence="2" id="KW-0812">Transmembrane</keyword>
<evidence type="ECO:0000256" key="1">
    <source>
        <dbReference type="SAM" id="MobiDB-lite"/>
    </source>
</evidence>
<organism evidence="3 4">
    <name type="scientific">Leishmania tarentolae</name>
    <name type="common">Sauroleishmania tarentolae</name>
    <dbReference type="NCBI Taxonomy" id="5689"/>
    <lineage>
        <taxon>Eukaryota</taxon>
        <taxon>Discoba</taxon>
        <taxon>Euglenozoa</taxon>
        <taxon>Kinetoplastea</taxon>
        <taxon>Metakinetoplastina</taxon>
        <taxon>Trypanosomatida</taxon>
        <taxon>Trypanosomatidae</taxon>
        <taxon>Leishmaniinae</taxon>
        <taxon>Leishmania</taxon>
        <taxon>lizard Leishmania</taxon>
    </lineage>
</organism>
<protein>
    <submittedName>
        <fullName evidence="3">Unspecified product</fullName>
    </submittedName>
</protein>
<evidence type="ECO:0000256" key="2">
    <source>
        <dbReference type="SAM" id="Phobius"/>
    </source>
</evidence>
<dbReference type="Proteomes" id="UP000419144">
    <property type="component" value="Unassembled WGS sequence"/>
</dbReference>
<proteinExistence type="predicted"/>
<feature type="compositionally biased region" description="Polar residues" evidence="1">
    <location>
        <begin position="154"/>
        <end position="167"/>
    </location>
</feature>
<keyword evidence="4" id="KW-1185">Reference proteome</keyword>
<feature type="region of interest" description="Disordered" evidence="1">
    <location>
        <begin position="113"/>
        <end position="168"/>
    </location>
</feature>
<feature type="transmembrane region" description="Helical" evidence="2">
    <location>
        <begin position="14"/>
        <end position="37"/>
    </location>
</feature>
<accession>A0A640KPQ2</accession>
<keyword evidence="2" id="KW-1133">Transmembrane helix</keyword>
<name>A0A640KPQ2_LEITA</name>